<evidence type="ECO:0000313" key="3">
    <source>
        <dbReference type="Proteomes" id="UP000272400"/>
    </source>
</evidence>
<dbReference type="InterPro" id="IPR036390">
    <property type="entry name" value="WH_DNA-bd_sf"/>
</dbReference>
<keyword evidence="3" id="KW-1185">Reference proteome</keyword>
<dbReference type="Gene3D" id="1.10.10.10">
    <property type="entry name" value="Winged helix-like DNA-binding domain superfamily/Winged helix DNA-binding domain"/>
    <property type="match status" value="1"/>
</dbReference>
<reference evidence="2 3" key="1">
    <citation type="submission" date="2018-11" db="EMBL/GenBank/DDBJ databases">
        <title>Sequencing the genomes of 1000 actinobacteria strains.</title>
        <authorList>
            <person name="Klenk H.-P."/>
        </authorList>
    </citation>
    <scope>NUCLEOTIDE SEQUENCE [LARGE SCALE GENOMIC DNA]</scope>
    <source>
        <strain evidence="2 3">DSM 44254</strain>
    </source>
</reference>
<dbReference type="InterPro" id="IPR039422">
    <property type="entry name" value="MarR/SlyA-like"/>
</dbReference>
<dbReference type="InterPro" id="IPR036388">
    <property type="entry name" value="WH-like_DNA-bd_sf"/>
</dbReference>
<feature type="domain" description="HTH marR-type" evidence="1">
    <location>
        <begin position="28"/>
        <end position="167"/>
    </location>
</feature>
<dbReference type="Pfam" id="PF12802">
    <property type="entry name" value="MarR_2"/>
    <property type="match status" value="1"/>
</dbReference>
<evidence type="ECO:0000313" key="2">
    <source>
        <dbReference type="EMBL" id="ROO90551.1"/>
    </source>
</evidence>
<dbReference type="PANTHER" id="PTHR33164:SF103">
    <property type="entry name" value="REGULATORY PROTEIN MARR"/>
    <property type="match status" value="1"/>
</dbReference>
<dbReference type="AlphaFoldDB" id="A0A3N1DAJ4"/>
<name>A0A3N1DAJ4_9ACTN</name>
<sequence length="168" mass="18351">MDTHVPDTYPAHGYHASVPSRKELQDISAGLGPILPLLIRAIERRLDDEFPHPKPPETQLALMRLVGERDGITVREAAEALRMKPNNVSSLVSLLVAEGELIRLQDPADKRVAHLHITPRARARLAEVDALITTYTRDALATLSDAQITAIADAVPALTALAARLREP</sequence>
<dbReference type="GO" id="GO:0003700">
    <property type="term" value="F:DNA-binding transcription factor activity"/>
    <property type="evidence" value="ECO:0007669"/>
    <property type="project" value="InterPro"/>
</dbReference>
<protein>
    <submittedName>
        <fullName evidence="2">DNA-binding MarR family transcriptional regulator</fullName>
    </submittedName>
</protein>
<dbReference type="Proteomes" id="UP000272400">
    <property type="component" value="Unassembled WGS sequence"/>
</dbReference>
<dbReference type="SMART" id="SM00347">
    <property type="entry name" value="HTH_MARR"/>
    <property type="match status" value="1"/>
</dbReference>
<dbReference type="GO" id="GO:0006950">
    <property type="term" value="P:response to stress"/>
    <property type="evidence" value="ECO:0007669"/>
    <property type="project" value="TreeGrafter"/>
</dbReference>
<dbReference type="EMBL" id="RJKE01000001">
    <property type="protein sequence ID" value="ROO90551.1"/>
    <property type="molecule type" value="Genomic_DNA"/>
</dbReference>
<dbReference type="PROSITE" id="PS50995">
    <property type="entry name" value="HTH_MARR_2"/>
    <property type="match status" value="1"/>
</dbReference>
<proteinExistence type="predicted"/>
<comment type="caution">
    <text evidence="2">The sequence shown here is derived from an EMBL/GenBank/DDBJ whole genome shotgun (WGS) entry which is preliminary data.</text>
</comment>
<gene>
    <name evidence="2" type="ORF">EDD29_8282</name>
</gene>
<organism evidence="2 3">
    <name type="scientific">Actinocorallia herbida</name>
    <dbReference type="NCBI Taxonomy" id="58109"/>
    <lineage>
        <taxon>Bacteria</taxon>
        <taxon>Bacillati</taxon>
        <taxon>Actinomycetota</taxon>
        <taxon>Actinomycetes</taxon>
        <taxon>Streptosporangiales</taxon>
        <taxon>Thermomonosporaceae</taxon>
        <taxon>Actinocorallia</taxon>
    </lineage>
</organism>
<dbReference type="OrthoDB" id="3295125at2"/>
<keyword evidence="2" id="KW-0238">DNA-binding</keyword>
<dbReference type="GO" id="GO:0003677">
    <property type="term" value="F:DNA binding"/>
    <property type="evidence" value="ECO:0007669"/>
    <property type="project" value="UniProtKB-KW"/>
</dbReference>
<dbReference type="SUPFAM" id="SSF46785">
    <property type="entry name" value="Winged helix' DNA-binding domain"/>
    <property type="match status" value="1"/>
</dbReference>
<dbReference type="PANTHER" id="PTHR33164">
    <property type="entry name" value="TRANSCRIPTIONAL REGULATOR, MARR FAMILY"/>
    <property type="match status" value="1"/>
</dbReference>
<accession>A0A3N1DAJ4</accession>
<dbReference type="InterPro" id="IPR000835">
    <property type="entry name" value="HTH_MarR-typ"/>
</dbReference>
<evidence type="ECO:0000259" key="1">
    <source>
        <dbReference type="PROSITE" id="PS50995"/>
    </source>
</evidence>